<keyword evidence="16" id="KW-1185">Reference proteome</keyword>
<dbReference type="Gene3D" id="2.40.30.20">
    <property type="match status" value="1"/>
</dbReference>
<comment type="subcellular location">
    <subcellularLocation>
        <location evidence="1">Mitochondrion inner membrane</location>
    </subcellularLocation>
</comment>
<dbReference type="PROSITE" id="PS50157">
    <property type="entry name" value="ZINC_FINGER_C2H2_2"/>
    <property type="match status" value="1"/>
</dbReference>
<dbReference type="PROSITE" id="PS00028">
    <property type="entry name" value="ZINC_FINGER_C2H2_1"/>
    <property type="match status" value="1"/>
</dbReference>
<dbReference type="CDD" id="cd18116">
    <property type="entry name" value="ATP-synt_F1_alpha_N"/>
    <property type="match status" value="1"/>
</dbReference>
<dbReference type="Gene3D" id="3.30.160.60">
    <property type="entry name" value="Classic Zinc Finger"/>
    <property type="match status" value="1"/>
</dbReference>
<dbReference type="STRING" id="357750.A0A2S6C1F2"/>
<dbReference type="InterPro" id="IPR000194">
    <property type="entry name" value="ATPase_F1/V1/A1_a/bsu_nucl-bd"/>
</dbReference>
<keyword evidence="12" id="KW-0479">Metal-binding</keyword>
<dbReference type="Pfam" id="PF00006">
    <property type="entry name" value="ATP-synt_ab"/>
    <property type="match status" value="1"/>
</dbReference>
<evidence type="ECO:0000256" key="2">
    <source>
        <dbReference type="ARBA" id="ARBA00008936"/>
    </source>
</evidence>
<evidence type="ECO:0000256" key="8">
    <source>
        <dbReference type="ARBA" id="ARBA00023065"/>
    </source>
</evidence>
<dbReference type="GO" id="GO:0005524">
    <property type="term" value="F:ATP binding"/>
    <property type="evidence" value="ECO:0007669"/>
    <property type="project" value="UniProtKB-KW"/>
</dbReference>
<reference evidence="16" key="1">
    <citation type="journal article" date="2017" name="bioRxiv">
        <title>Conservation of a gene cluster reveals novel cercosporin biosynthetic mechanisms and extends production to the genus Colletotrichum.</title>
        <authorList>
            <person name="de Jonge R."/>
            <person name="Ebert M.K."/>
            <person name="Huitt-Roehl C.R."/>
            <person name="Pal P."/>
            <person name="Suttle J.C."/>
            <person name="Spanner R.E."/>
            <person name="Neubauer J.D."/>
            <person name="Jurick W.M.II."/>
            <person name="Stott K.A."/>
            <person name="Secor G.A."/>
            <person name="Thomma B.P.H.J."/>
            <person name="Van de Peer Y."/>
            <person name="Townsend C.A."/>
            <person name="Bolton M.D."/>
        </authorList>
    </citation>
    <scope>NUCLEOTIDE SEQUENCE [LARGE SCALE GENOMIC DNA]</scope>
    <source>
        <strain evidence="16">CBS538.71</strain>
    </source>
</reference>
<protein>
    <recommendedName>
        <fullName evidence="3">ATP synthase subunit alpha, mitochondrial</fullName>
    </recommendedName>
</protein>
<evidence type="ECO:0000313" key="16">
    <source>
        <dbReference type="Proteomes" id="UP000237631"/>
    </source>
</evidence>
<keyword evidence="6" id="KW-0375">Hydrogen ion transport</keyword>
<evidence type="ECO:0000256" key="5">
    <source>
        <dbReference type="ARBA" id="ARBA00022741"/>
    </source>
</evidence>
<dbReference type="AlphaFoldDB" id="A0A2S6C1F2"/>
<keyword evidence="9" id="KW-0472">Membrane</keyword>
<comment type="similarity">
    <text evidence="2">Belongs to the ATPase alpha/beta chains family.</text>
</comment>
<dbReference type="GO" id="GO:0008270">
    <property type="term" value="F:zinc ion binding"/>
    <property type="evidence" value="ECO:0007669"/>
    <property type="project" value="UniProtKB-KW"/>
</dbReference>
<dbReference type="SUPFAM" id="SSF50615">
    <property type="entry name" value="N-terminal domain of alpha and beta subunits of F1 ATP synthase"/>
    <property type="match status" value="1"/>
</dbReference>
<feature type="domain" description="C2H2-type" evidence="14">
    <location>
        <begin position="702"/>
        <end position="731"/>
    </location>
</feature>
<dbReference type="SMART" id="SM00355">
    <property type="entry name" value="ZnF_C2H2"/>
    <property type="match status" value="2"/>
</dbReference>
<dbReference type="SUPFAM" id="SSF52540">
    <property type="entry name" value="P-loop containing nucleoside triphosphate hydrolases"/>
    <property type="match status" value="1"/>
</dbReference>
<dbReference type="OrthoDB" id="9805536at2759"/>
<evidence type="ECO:0000259" key="14">
    <source>
        <dbReference type="PROSITE" id="PS50157"/>
    </source>
</evidence>
<keyword evidence="7" id="KW-0067">ATP-binding</keyword>
<keyword evidence="8" id="KW-0406">Ion transport</keyword>
<evidence type="ECO:0000256" key="13">
    <source>
        <dbReference type="SAM" id="MobiDB-lite"/>
    </source>
</evidence>
<keyword evidence="4" id="KW-0813">Transport</keyword>
<dbReference type="FunFam" id="2.40.30.20:FF:000001">
    <property type="entry name" value="ATP synthase subunit alpha"/>
    <property type="match status" value="1"/>
</dbReference>
<evidence type="ECO:0000313" key="15">
    <source>
        <dbReference type="EMBL" id="PPJ53565.1"/>
    </source>
</evidence>
<evidence type="ECO:0000256" key="12">
    <source>
        <dbReference type="PROSITE-ProRule" id="PRU00042"/>
    </source>
</evidence>
<organism evidence="15 16">
    <name type="scientific">Cercospora berteroae</name>
    <dbReference type="NCBI Taxonomy" id="357750"/>
    <lineage>
        <taxon>Eukaryota</taxon>
        <taxon>Fungi</taxon>
        <taxon>Dikarya</taxon>
        <taxon>Ascomycota</taxon>
        <taxon>Pezizomycotina</taxon>
        <taxon>Dothideomycetes</taxon>
        <taxon>Dothideomycetidae</taxon>
        <taxon>Mycosphaerellales</taxon>
        <taxon>Mycosphaerellaceae</taxon>
        <taxon>Cercospora</taxon>
    </lineage>
</organism>
<dbReference type="PANTHER" id="PTHR48082">
    <property type="entry name" value="ATP SYNTHASE SUBUNIT ALPHA, MITOCHONDRIAL"/>
    <property type="match status" value="1"/>
</dbReference>
<dbReference type="Gene3D" id="3.40.50.300">
    <property type="entry name" value="P-loop containing nucleotide triphosphate hydrolases"/>
    <property type="match status" value="1"/>
</dbReference>
<accession>A0A2S6C1F2</accession>
<comment type="caution">
    <text evidence="15">The sequence shown here is derived from an EMBL/GenBank/DDBJ whole genome shotgun (WGS) entry which is preliminary data.</text>
</comment>
<dbReference type="Proteomes" id="UP000237631">
    <property type="component" value="Unassembled WGS sequence"/>
</dbReference>
<keyword evidence="5" id="KW-0547">Nucleotide-binding</keyword>
<dbReference type="InterPro" id="IPR027417">
    <property type="entry name" value="P-loop_NTPase"/>
</dbReference>
<dbReference type="PANTHER" id="PTHR48082:SF2">
    <property type="entry name" value="ATP SYNTHASE SUBUNIT ALPHA, MITOCHONDRIAL"/>
    <property type="match status" value="1"/>
</dbReference>
<dbReference type="InterPro" id="IPR036121">
    <property type="entry name" value="ATPase_F1/V1/A1_a/bsu_N_sf"/>
</dbReference>
<evidence type="ECO:0000256" key="6">
    <source>
        <dbReference type="ARBA" id="ARBA00022781"/>
    </source>
</evidence>
<dbReference type="EMBL" id="PNEN01000578">
    <property type="protein sequence ID" value="PPJ53565.1"/>
    <property type="molecule type" value="Genomic_DNA"/>
</dbReference>
<evidence type="ECO:0000256" key="7">
    <source>
        <dbReference type="ARBA" id="ARBA00022840"/>
    </source>
</evidence>
<keyword evidence="11" id="KW-0066">ATP synthesis</keyword>
<dbReference type="GO" id="GO:0045259">
    <property type="term" value="C:proton-transporting ATP synthase complex"/>
    <property type="evidence" value="ECO:0007669"/>
    <property type="project" value="UniProtKB-KW"/>
</dbReference>
<gene>
    <name evidence="15" type="ORF">CBER1_00358</name>
</gene>
<dbReference type="GO" id="GO:0046933">
    <property type="term" value="F:proton-transporting ATP synthase activity, rotational mechanism"/>
    <property type="evidence" value="ECO:0007669"/>
    <property type="project" value="InterPro"/>
</dbReference>
<evidence type="ECO:0000256" key="11">
    <source>
        <dbReference type="ARBA" id="ARBA00023310"/>
    </source>
</evidence>
<dbReference type="FunFam" id="3.40.50.300:FF:004039">
    <property type="entry name" value="ATP synthase subunit alpha, mitochondrial"/>
    <property type="match status" value="1"/>
</dbReference>
<dbReference type="InterPro" id="IPR023366">
    <property type="entry name" value="ATP_synth_asu-like_sf"/>
</dbReference>
<feature type="region of interest" description="Disordered" evidence="13">
    <location>
        <begin position="719"/>
        <end position="747"/>
    </location>
</feature>
<evidence type="ECO:0000256" key="4">
    <source>
        <dbReference type="ARBA" id="ARBA00022448"/>
    </source>
</evidence>
<dbReference type="InterPro" id="IPR005294">
    <property type="entry name" value="ATP_synth_F1_asu"/>
</dbReference>
<dbReference type="Pfam" id="PF02874">
    <property type="entry name" value="ATP-synt_ab_N"/>
    <property type="match status" value="1"/>
</dbReference>
<dbReference type="GO" id="GO:0005743">
    <property type="term" value="C:mitochondrial inner membrane"/>
    <property type="evidence" value="ECO:0007669"/>
    <property type="project" value="UniProtKB-SubCell"/>
</dbReference>
<keyword evidence="12" id="KW-0862">Zinc</keyword>
<dbReference type="GO" id="GO:0043531">
    <property type="term" value="F:ADP binding"/>
    <property type="evidence" value="ECO:0007669"/>
    <property type="project" value="TreeGrafter"/>
</dbReference>
<keyword evidence="12" id="KW-0863">Zinc-finger</keyword>
<evidence type="ECO:0000256" key="1">
    <source>
        <dbReference type="ARBA" id="ARBA00004273"/>
    </source>
</evidence>
<name>A0A2S6C1F2_9PEZI</name>
<dbReference type="InterPro" id="IPR013087">
    <property type="entry name" value="Znf_C2H2_type"/>
</dbReference>
<proteinExistence type="inferred from homology"/>
<dbReference type="Pfam" id="PF12874">
    <property type="entry name" value="zf-met"/>
    <property type="match status" value="1"/>
</dbReference>
<evidence type="ECO:0000256" key="10">
    <source>
        <dbReference type="ARBA" id="ARBA00023196"/>
    </source>
</evidence>
<sequence>MFRTALRSSARAAGAISASSRFAAQRTTPAVATAFARGYAAESKAQPTEVSSILEQRIRGVQEESGLAETGRVLTVGDGIARVYGLNNVQAEELVEFASGVKGMAMNLEAGQVGVVLFGTDRLVKEGETVKRTGEIVDVPVGVELLGRVVDALGNPIDGKGPIKTKERRRAQMKAPGILPRKSVNQPVQTGLKSVDAMVPIGRGQRELIIGDRQTGKTAVALDAMLNQKRWNQGNDETKKLYCIYVAVGQKRSTVAQLVQTLEEQDAMKYCIIVAATASEAAPLQFIAPFSACSMGETKPLLQTVSFYLQRVTRSAPSHLVDSVRLHSWQSLPQQRSLPQRLSKVTNISPFFQASVCSWAQRQPQQAFAQDVQTIDELCLELVSIDAPDWYINPAYKVVLLAESEEIMTALPMRWSPGVLDAFQSDKPPPPSFFKTLPKPREGTWGVYVTLLVKGGQYALTVGSGTAEGGMIKRTNVYKNKTHSALPHFVRLAFDNGFKLVHVGVLCDTPIPEPGLMPRGRFRVKGHEGLCTNFCFSSFKSRMDALWEYMVPYRREDVRWTPLDSHTPLKEGVIGDLSLSEKELRDIASARQANRVQYQASHRTAQSVTAGQKQPFDRQAYNKAHKQKKKAEEKAARHARPCFKPYIEAGTCNAHNQELMSQEAFETEILQNGVELAAFLQRVKVHEVAKRVREKAKALQRFHCDDCDISLASASALDKHRDSQAHKDQGAINNGLSPPEKKLKDPKASARVAKSIAATKASKKFYCSICKYAAAKPASLNTHLIRKGHKKRARLAGIAEKDLTTTTSV</sequence>
<evidence type="ECO:0000256" key="9">
    <source>
        <dbReference type="ARBA" id="ARBA00023136"/>
    </source>
</evidence>
<feature type="compositionally biased region" description="Basic and acidic residues" evidence="13">
    <location>
        <begin position="719"/>
        <end position="729"/>
    </location>
</feature>
<evidence type="ECO:0000256" key="3">
    <source>
        <dbReference type="ARBA" id="ARBA00016087"/>
    </source>
</evidence>
<dbReference type="InterPro" id="IPR004100">
    <property type="entry name" value="ATPase_F1/V1/A1_a/bsu_N"/>
</dbReference>
<keyword evidence="10" id="KW-0139">CF(1)</keyword>